<accession>A0A2P6NXN8</accession>
<feature type="region of interest" description="Disordered" evidence="1">
    <location>
        <begin position="122"/>
        <end position="141"/>
    </location>
</feature>
<sequence length="141" mass="16957">MPRPPRPTHPDEALAKAPEYSAPVSFVINTLNFPARVVYKLFGEEYPDAEFRWRRDMQWYKNHPVLPTYKQWEMYDPSSPWNIPRTSMKQNANYHLNKYETALLQLDERSFYQGQRHLILDNKSHEERKKKQPLDKVEPLK</sequence>
<protein>
    <submittedName>
        <fullName evidence="2">Uncharacterized protein</fullName>
    </submittedName>
</protein>
<proteinExistence type="predicted"/>
<dbReference type="Proteomes" id="UP000241769">
    <property type="component" value="Unassembled WGS sequence"/>
</dbReference>
<comment type="caution">
    <text evidence="2">The sequence shown here is derived from an EMBL/GenBank/DDBJ whole genome shotgun (WGS) entry which is preliminary data.</text>
</comment>
<evidence type="ECO:0000256" key="1">
    <source>
        <dbReference type="SAM" id="MobiDB-lite"/>
    </source>
</evidence>
<evidence type="ECO:0000313" key="3">
    <source>
        <dbReference type="Proteomes" id="UP000241769"/>
    </source>
</evidence>
<evidence type="ECO:0000313" key="2">
    <source>
        <dbReference type="EMBL" id="PRP88727.1"/>
    </source>
</evidence>
<dbReference type="InParanoid" id="A0A2P6NXN8"/>
<keyword evidence="3" id="KW-1185">Reference proteome</keyword>
<gene>
    <name evidence="2" type="ORF">PROFUN_02823</name>
</gene>
<name>A0A2P6NXN8_9EUKA</name>
<dbReference type="AlphaFoldDB" id="A0A2P6NXN8"/>
<organism evidence="2 3">
    <name type="scientific">Planoprotostelium fungivorum</name>
    <dbReference type="NCBI Taxonomy" id="1890364"/>
    <lineage>
        <taxon>Eukaryota</taxon>
        <taxon>Amoebozoa</taxon>
        <taxon>Evosea</taxon>
        <taxon>Variosea</taxon>
        <taxon>Cavosteliida</taxon>
        <taxon>Cavosteliaceae</taxon>
        <taxon>Planoprotostelium</taxon>
    </lineage>
</organism>
<dbReference type="EMBL" id="MDYQ01000008">
    <property type="protein sequence ID" value="PRP88727.1"/>
    <property type="molecule type" value="Genomic_DNA"/>
</dbReference>
<reference evidence="2 3" key="1">
    <citation type="journal article" date="2018" name="Genome Biol. Evol.">
        <title>Multiple Roots of Fruiting Body Formation in Amoebozoa.</title>
        <authorList>
            <person name="Hillmann F."/>
            <person name="Forbes G."/>
            <person name="Novohradska S."/>
            <person name="Ferling I."/>
            <person name="Riege K."/>
            <person name="Groth M."/>
            <person name="Westermann M."/>
            <person name="Marz M."/>
            <person name="Spaller T."/>
            <person name="Winckler T."/>
            <person name="Schaap P."/>
            <person name="Glockner G."/>
        </authorList>
    </citation>
    <scope>NUCLEOTIDE SEQUENCE [LARGE SCALE GENOMIC DNA]</scope>
    <source>
        <strain evidence="2 3">Jena</strain>
    </source>
</reference>